<sequence>MGFTSFVGRVLFSAIFIFAAWHKITDFGEDGGSALKVMKPKMDLFISHITSRGVSLPEIELKYLLMAAIALEGLGGILFTLGSTLGAHLLIIFLLFVTPIMHDFYNYEVSSPEYVREFTQFLKVKSLTSWFFAVLFGYDELCSKEVKEEGCEAQGQLKNHVLISCKTAGSPICRNHCVDQFCRVVILFVFEWIHSRSNSFRLF</sequence>
<feature type="transmembrane region" description="Helical" evidence="1">
    <location>
        <begin position="85"/>
        <end position="105"/>
    </location>
</feature>
<keyword evidence="1" id="KW-1133">Transmembrane helix</keyword>
<keyword evidence="1" id="KW-0812">Transmembrane</keyword>
<dbReference type="OrthoDB" id="529675at2759"/>
<dbReference type="EMBL" id="CM035407">
    <property type="protein sequence ID" value="KAH7443434.1"/>
    <property type="molecule type" value="Genomic_DNA"/>
</dbReference>
<keyword evidence="1" id="KW-0472">Membrane</keyword>
<dbReference type="OMA" id="ISCKTAG"/>
<proteinExistence type="predicted"/>
<dbReference type="PANTHER" id="PTHR31474">
    <property type="entry name" value="HR-LIKE LESION-INDUCER"/>
    <property type="match status" value="1"/>
</dbReference>
<reference evidence="2" key="1">
    <citation type="submission" date="2021-08" db="EMBL/GenBank/DDBJ databases">
        <title>WGS assembly of Ceratopteris richardii.</title>
        <authorList>
            <person name="Marchant D.B."/>
            <person name="Chen G."/>
            <person name="Jenkins J."/>
            <person name="Shu S."/>
            <person name="Leebens-Mack J."/>
            <person name="Grimwood J."/>
            <person name="Schmutz J."/>
            <person name="Soltis P."/>
            <person name="Soltis D."/>
            <person name="Chen Z.-H."/>
        </authorList>
    </citation>
    <scope>NUCLEOTIDE SEQUENCE</scope>
    <source>
        <strain evidence="2">Whitten #5841</strain>
        <tissue evidence="2">Leaf</tissue>
    </source>
</reference>
<evidence type="ECO:0000256" key="1">
    <source>
        <dbReference type="SAM" id="Phobius"/>
    </source>
</evidence>
<feature type="transmembrane region" description="Helical" evidence="1">
    <location>
        <begin position="6"/>
        <end position="24"/>
    </location>
</feature>
<dbReference type="AlphaFoldDB" id="A0A8T2VBS1"/>
<comment type="caution">
    <text evidence="2">The sequence shown here is derived from an EMBL/GenBank/DDBJ whole genome shotgun (WGS) entry which is preliminary data.</text>
</comment>
<organism evidence="2 3">
    <name type="scientific">Ceratopteris richardii</name>
    <name type="common">Triangle waterfern</name>
    <dbReference type="NCBI Taxonomy" id="49495"/>
    <lineage>
        <taxon>Eukaryota</taxon>
        <taxon>Viridiplantae</taxon>
        <taxon>Streptophyta</taxon>
        <taxon>Embryophyta</taxon>
        <taxon>Tracheophyta</taxon>
        <taxon>Polypodiopsida</taxon>
        <taxon>Polypodiidae</taxon>
        <taxon>Polypodiales</taxon>
        <taxon>Pteridineae</taxon>
        <taxon>Pteridaceae</taxon>
        <taxon>Parkerioideae</taxon>
        <taxon>Ceratopteris</taxon>
    </lineage>
</organism>
<dbReference type="PANTHER" id="PTHR31474:SF1">
    <property type="entry name" value="EXPRESSED PROTEIN"/>
    <property type="match status" value="1"/>
</dbReference>
<accession>A0A8T2VBS1</accession>
<dbReference type="InterPro" id="IPR008637">
    <property type="entry name" value="HR_lesion"/>
</dbReference>
<evidence type="ECO:0000313" key="3">
    <source>
        <dbReference type="Proteomes" id="UP000825935"/>
    </source>
</evidence>
<evidence type="ECO:0008006" key="4">
    <source>
        <dbReference type="Google" id="ProtNLM"/>
    </source>
</evidence>
<dbReference type="Pfam" id="PF05514">
    <property type="entry name" value="HR_lesion"/>
    <property type="match status" value="1"/>
</dbReference>
<keyword evidence="3" id="KW-1185">Reference proteome</keyword>
<evidence type="ECO:0000313" key="2">
    <source>
        <dbReference type="EMBL" id="KAH7443434.1"/>
    </source>
</evidence>
<name>A0A8T2VBS1_CERRI</name>
<protein>
    <recommendedName>
        <fullName evidence="4">HR-like lesion-inducer</fullName>
    </recommendedName>
</protein>
<dbReference type="Proteomes" id="UP000825935">
    <property type="component" value="Chromosome 2"/>
</dbReference>
<gene>
    <name evidence="2" type="ORF">KP509_02G034400</name>
</gene>